<keyword evidence="1" id="KW-0378">Hydrolase</keyword>
<dbReference type="Gene3D" id="3.60.10.10">
    <property type="entry name" value="Endonuclease/exonuclease/phosphatase"/>
    <property type="match status" value="1"/>
</dbReference>
<comment type="caution">
    <text evidence="1">The sequence shown here is derived from an EMBL/GenBank/DDBJ whole genome shotgun (WGS) entry which is preliminary data.</text>
</comment>
<dbReference type="GO" id="GO:0004527">
    <property type="term" value="F:exonuclease activity"/>
    <property type="evidence" value="ECO:0007669"/>
    <property type="project" value="UniProtKB-KW"/>
</dbReference>
<dbReference type="AlphaFoldDB" id="A0A392QXK2"/>
<evidence type="ECO:0000313" key="2">
    <source>
        <dbReference type="Proteomes" id="UP000265520"/>
    </source>
</evidence>
<keyword evidence="1" id="KW-0540">Nuclease</keyword>
<dbReference type="EMBL" id="LXQA010170158">
    <property type="protein sequence ID" value="MCI29081.1"/>
    <property type="molecule type" value="Genomic_DNA"/>
</dbReference>
<dbReference type="SUPFAM" id="SSF56219">
    <property type="entry name" value="DNase I-like"/>
    <property type="match status" value="1"/>
</dbReference>
<dbReference type="Proteomes" id="UP000265520">
    <property type="component" value="Unassembled WGS sequence"/>
</dbReference>
<protein>
    <submittedName>
        <fullName evidence="1">Endonuclease/exonuclease/phosphatase family protein</fullName>
    </submittedName>
</protein>
<evidence type="ECO:0000313" key="1">
    <source>
        <dbReference type="EMBL" id="MCI29081.1"/>
    </source>
</evidence>
<keyword evidence="1" id="KW-0255">Endonuclease</keyword>
<dbReference type="InterPro" id="IPR036691">
    <property type="entry name" value="Endo/exonu/phosph_ase_sf"/>
</dbReference>
<keyword evidence="1" id="KW-0269">Exonuclease</keyword>
<reference evidence="1 2" key="1">
    <citation type="journal article" date="2018" name="Front. Plant Sci.">
        <title>Red Clover (Trifolium pratense) and Zigzag Clover (T. medium) - A Picture of Genomic Similarities and Differences.</title>
        <authorList>
            <person name="Dluhosova J."/>
            <person name="Istvanek J."/>
            <person name="Nedelnik J."/>
            <person name="Repkova J."/>
        </authorList>
    </citation>
    <scope>NUCLEOTIDE SEQUENCE [LARGE SCALE GENOMIC DNA]</scope>
    <source>
        <strain evidence="2">cv. 10/8</strain>
        <tissue evidence="1">Leaf</tissue>
    </source>
</reference>
<dbReference type="GO" id="GO:0004519">
    <property type="term" value="F:endonuclease activity"/>
    <property type="evidence" value="ECO:0007669"/>
    <property type="project" value="UniProtKB-KW"/>
</dbReference>
<sequence>MLWVDLLVALKVYDSSLMCIAGDFNSVRSIDERKGATEGVGWKEDTRLFSVLIENSGLVDLPLMGRKYTWVKSNGRCMSRLDRVLVSD</sequence>
<proteinExistence type="predicted"/>
<name>A0A392QXK2_9FABA</name>
<accession>A0A392QXK2</accession>
<keyword evidence="2" id="KW-1185">Reference proteome</keyword>
<feature type="non-terminal residue" evidence="1">
    <location>
        <position position="88"/>
    </location>
</feature>
<organism evidence="1 2">
    <name type="scientific">Trifolium medium</name>
    <dbReference type="NCBI Taxonomy" id="97028"/>
    <lineage>
        <taxon>Eukaryota</taxon>
        <taxon>Viridiplantae</taxon>
        <taxon>Streptophyta</taxon>
        <taxon>Embryophyta</taxon>
        <taxon>Tracheophyta</taxon>
        <taxon>Spermatophyta</taxon>
        <taxon>Magnoliopsida</taxon>
        <taxon>eudicotyledons</taxon>
        <taxon>Gunneridae</taxon>
        <taxon>Pentapetalae</taxon>
        <taxon>rosids</taxon>
        <taxon>fabids</taxon>
        <taxon>Fabales</taxon>
        <taxon>Fabaceae</taxon>
        <taxon>Papilionoideae</taxon>
        <taxon>50 kb inversion clade</taxon>
        <taxon>NPAAA clade</taxon>
        <taxon>Hologalegina</taxon>
        <taxon>IRL clade</taxon>
        <taxon>Trifolieae</taxon>
        <taxon>Trifolium</taxon>
    </lineage>
</organism>